<name>A0A0D5LUM0_MAREN</name>
<dbReference type="Pfam" id="PF13591">
    <property type="entry name" value="MerR_2"/>
    <property type="match status" value="1"/>
</dbReference>
<dbReference type="KEGG" id="mey:TM49_04765"/>
<dbReference type="PATRIC" id="fig|1486262.3.peg.972"/>
<gene>
    <name evidence="1" type="ORF">TM49_04765</name>
</gene>
<keyword evidence="2" id="KW-1185">Reference proteome</keyword>
<protein>
    <recommendedName>
        <fullName evidence="3">Chaperone modulatory protein CbpM</fullName>
    </recommendedName>
</protein>
<reference evidence="1 2" key="1">
    <citation type="journal article" date="2015" name="Genome Announc.">
        <title>Complete genome sequence of Martelella endophytica YC6887, which has antifungal activity associated with a halophyte.</title>
        <authorList>
            <person name="Khan A."/>
            <person name="Khan H."/>
            <person name="Chung E.J."/>
            <person name="Hossain M.T."/>
            <person name="Chung Y.R."/>
        </authorList>
    </citation>
    <scope>NUCLEOTIDE SEQUENCE [LARGE SCALE GENOMIC DNA]</scope>
    <source>
        <strain evidence="1">YC6887</strain>
    </source>
</reference>
<dbReference type="HOGENOM" id="CLU_148676_0_0_5"/>
<dbReference type="STRING" id="1486262.TM49_04765"/>
<proteinExistence type="predicted"/>
<accession>A0A0D5LUM0</accession>
<evidence type="ECO:0008006" key="3">
    <source>
        <dbReference type="Google" id="ProtNLM"/>
    </source>
</evidence>
<evidence type="ECO:0000313" key="1">
    <source>
        <dbReference type="EMBL" id="AJY47929.1"/>
    </source>
</evidence>
<dbReference type="Proteomes" id="UP000032611">
    <property type="component" value="Chromosome"/>
</dbReference>
<dbReference type="AlphaFoldDB" id="A0A0D5LUM0"/>
<organism evidence="1 2">
    <name type="scientific">Martelella endophytica</name>
    <dbReference type="NCBI Taxonomy" id="1486262"/>
    <lineage>
        <taxon>Bacteria</taxon>
        <taxon>Pseudomonadati</taxon>
        <taxon>Pseudomonadota</taxon>
        <taxon>Alphaproteobacteria</taxon>
        <taxon>Hyphomicrobiales</taxon>
        <taxon>Aurantimonadaceae</taxon>
        <taxon>Martelella</taxon>
    </lineage>
</organism>
<sequence>MTLTETEVLTRVRRLNAERLSICVTEAWVKPRRSERGPAFDETDIARLSLIVELTEDMAVNDEAVPVILDLLDEVSTLRRRMKALDSALSGLEPKLREAVLARIREVR</sequence>
<dbReference type="Gene3D" id="1.10.1660.10">
    <property type="match status" value="1"/>
</dbReference>
<dbReference type="EMBL" id="CP010803">
    <property type="protein sequence ID" value="AJY47929.1"/>
    <property type="molecule type" value="Genomic_DNA"/>
</dbReference>
<evidence type="ECO:0000313" key="2">
    <source>
        <dbReference type="Proteomes" id="UP000032611"/>
    </source>
</evidence>